<accession>A0A2A9DVK5</accession>
<feature type="domain" description="SsuA/THI5-like" evidence="1">
    <location>
        <begin position="29"/>
        <end position="142"/>
    </location>
</feature>
<sequence length="333" mass="37282">MADVTMRLGGADYYEHASTVFDGTAPIEGVDVVASPKPLVSDVFQAMIHGQYDVAELGLTYFLRMWDTEESPFLALPIFPARNFRHSAVFVNADSGIERPEDLVGKTVGEFALWGSDPGVWVKGILADDYGVTPDQMNWVIGGTDAPIPSFDWLPQPIPEGVSVRHAGDNETLAVMLEAGEIDALLSVDVPQSVLKGTGRIRRLFPDYESVEREFYARTGIFPMMHVVAIRKDFHAENPGVARAVYDAFLAAKEQSQRYYVSQASKQHMGVITPWFSTLFAQNQRMLPEDWWPYGVEKNRHAVDTFLRYHYEQGLSRDQLTSQDIFEPSLVAT</sequence>
<dbReference type="EMBL" id="PDJE01000001">
    <property type="protein sequence ID" value="PFG30718.1"/>
    <property type="molecule type" value="Genomic_DNA"/>
</dbReference>
<protein>
    <submittedName>
        <fullName evidence="2">4,5-dihydroxyphthalate decarboxylase</fullName>
    </submittedName>
</protein>
<dbReference type="Proteomes" id="UP000221369">
    <property type="component" value="Unassembled WGS sequence"/>
</dbReference>
<dbReference type="InterPro" id="IPR015168">
    <property type="entry name" value="SsuA/THI5"/>
</dbReference>
<dbReference type="Gene3D" id="3.40.190.10">
    <property type="entry name" value="Periplasmic binding protein-like II"/>
    <property type="match status" value="2"/>
</dbReference>
<keyword evidence="3" id="KW-1185">Reference proteome</keyword>
<evidence type="ECO:0000313" key="3">
    <source>
        <dbReference type="Proteomes" id="UP000221369"/>
    </source>
</evidence>
<gene>
    <name evidence="2" type="ORF">ATJ78_1654</name>
</gene>
<dbReference type="AlphaFoldDB" id="A0A2A9DVK5"/>
<comment type="caution">
    <text evidence="2">The sequence shown here is derived from an EMBL/GenBank/DDBJ whole genome shotgun (WGS) entry which is preliminary data.</text>
</comment>
<dbReference type="RefSeq" id="WP_098407142.1">
    <property type="nucleotide sequence ID" value="NZ_PDJE01000001.1"/>
</dbReference>
<dbReference type="SUPFAM" id="SSF53850">
    <property type="entry name" value="Periplasmic binding protein-like II"/>
    <property type="match status" value="1"/>
</dbReference>
<name>A0A2A9DVK5_9MICO</name>
<evidence type="ECO:0000313" key="2">
    <source>
        <dbReference type="EMBL" id="PFG30718.1"/>
    </source>
</evidence>
<evidence type="ECO:0000259" key="1">
    <source>
        <dbReference type="Pfam" id="PF09084"/>
    </source>
</evidence>
<proteinExistence type="predicted"/>
<dbReference type="Pfam" id="PF09084">
    <property type="entry name" value="NMT1"/>
    <property type="match status" value="1"/>
</dbReference>
<organism evidence="2 3">
    <name type="scientific">Paramicrobacterium agarici</name>
    <dbReference type="NCBI Taxonomy" id="630514"/>
    <lineage>
        <taxon>Bacteria</taxon>
        <taxon>Bacillati</taxon>
        <taxon>Actinomycetota</taxon>
        <taxon>Actinomycetes</taxon>
        <taxon>Micrococcales</taxon>
        <taxon>Microbacteriaceae</taxon>
        <taxon>Paramicrobacterium</taxon>
    </lineage>
</organism>
<reference evidence="2 3" key="1">
    <citation type="submission" date="2017-10" db="EMBL/GenBank/DDBJ databases">
        <title>Sequencing the genomes of 1000 actinobacteria strains.</title>
        <authorList>
            <person name="Klenk H.-P."/>
        </authorList>
    </citation>
    <scope>NUCLEOTIDE SEQUENCE [LARGE SCALE GENOMIC DNA]</scope>
    <source>
        <strain evidence="2 3">DSM 21798</strain>
    </source>
</reference>